<evidence type="ECO:0000256" key="1">
    <source>
        <dbReference type="SAM" id="MobiDB-lite"/>
    </source>
</evidence>
<dbReference type="Pfam" id="PF20499">
    <property type="entry name" value="DUF6729"/>
    <property type="match status" value="1"/>
</dbReference>
<dbReference type="Proteomes" id="UP000515129">
    <property type="component" value="Chromosome 18"/>
</dbReference>
<evidence type="ECO:0000313" key="4">
    <source>
        <dbReference type="RefSeq" id="XP_026143958.1"/>
    </source>
</evidence>
<feature type="region of interest" description="Disordered" evidence="1">
    <location>
        <begin position="1297"/>
        <end position="1316"/>
    </location>
</feature>
<dbReference type="RefSeq" id="XP_026143958.1">
    <property type="nucleotide sequence ID" value="XM_026288173.1"/>
</dbReference>
<gene>
    <name evidence="4" type="primary">LOC113118756</name>
</gene>
<feature type="region of interest" description="Disordered" evidence="1">
    <location>
        <begin position="910"/>
        <end position="944"/>
    </location>
</feature>
<dbReference type="GeneID" id="113118756"/>
<dbReference type="PANTHER" id="PTHR24401:SF29">
    <property type="entry name" value="SI:CH211-243P7.3-RELATED"/>
    <property type="match status" value="1"/>
</dbReference>
<proteinExistence type="predicted"/>
<keyword evidence="3" id="KW-1185">Reference proteome</keyword>
<protein>
    <submittedName>
        <fullName evidence="4">Uncharacterized protein LOC113118756</fullName>
    </submittedName>
</protein>
<feature type="region of interest" description="Disordered" evidence="1">
    <location>
        <begin position="81"/>
        <end position="103"/>
    </location>
</feature>
<evidence type="ECO:0000313" key="3">
    <source>
        <dbReference type="Proteomes" id="UP000515129"/>
    </source>
</evidence>
<feature type="domain" description="DUF6729" evidence="2">
    <location>
        <begin position="217"/>
        <end position="445"/>
    </location>
</feature>
<dbReference type="InterPro" id="IPR046616">
    <property type="entry name" value="DUF6729"/>
</dbReference>
<feature type="compositionally biased region" description="Pro residues" evidence="1">
    <location>
        <begin position="153"/>
        <end position="165"/>
    </location>
</feature>
<feature type="compositionally biased region" description="Polar residues" evidence="1">
    <location>
        <begin position="190"/>
        <end position="209"/>
    </location>
</feature>
<feature type="compositionally biased region" description="Polar residues" evidence="1">
    <location>
        <begin position="130"/>
        <end position="151"/>
    </location>
</feature>
<organism evidence="3 4">
    <name type="scientific">Carassius auratus</name>
    <name type="common">Goldfish</name>
    <dbReference type="NCBI Taxonomy" id="7957"/>
    <lineage>
        <taxon>Eukaryota</taxon>
        <taxon>Metazoa</taxon>
        <taxon>Chordata</taxon>
        <taxon>Craniata</taxon>
        <taxon>Vertebrata</taxon>
        <taxon>Euteleostomi</taxon>
        <taxon>Actinopterygii</taxon>
        <taxon>Neopterygii</taxon>
        <taxon>Teleostei</taxon>
        <taxon>Ostariophysi</taxon>
        <taxon>Cypriniformes</taxon>
        <taxon>Cyprinidae</taxon>
        <taxon>Cyprininae</taxon>
        <taxon>Carassius</taxon>
    </lineage>
</organism>
<evidence type="ECO:0000259" key="2">
    <source>
        <dbReference type="Pfam" id="PF20499"/>
    </source>
</evidence>
<reference evidence="4" key="1">
    <citation type="submission" date="2025-08" db="UniProtKB">
        <authorList>
            <consortium name="RefSeq"/>
        </authorList>
    </citation>
    <scope>IDENTIFICATION</scope>
    <source>
        <strain evidence="4">Wakin</strain>
        <tissue evidence="4">Muscle</tissue>
    </source>
</reference>
<dbReference type="OrthoDB" id="8942218at2759"/>
<sequence>MASAKFHKGMSNAEWLARLESFAQTGVWPSTQGNRPSPRQKRWHEMYQKIEKCPLQMRGQTTLLKEAQTCICGFHKVHPPVTGEASQSTPAQSTPSVSDVSCPAKRPKLTLSMFEKSRFGGSHVAAAKPNLSTQRKTSQMLEHSSSATVSCPPSDPHPPPSPKPHQPVIQSSSSFFLPPPQSSQRIKKTATPSTVSENTVVRSPQVSSQPEDLPLLWPQTMPQQDQKWVSEALFRVGAKGKLELRENLQLWYHPPPPALLYHQAPTPDRFFSQRLLLWMPYKLWKVRLQCTNPACARQQLCGGGLHRRVRQVLDIDRYYNLVTETLICTRCRTSYLSWSQAVLQQLDLAHRSEFRVILTRKYACDIRVLRLLRERGMGNGPVRIIGQLRENHSEEWLKRALRYTSECVAFFDNRGLHPLHFQEPPPLASVPSYKWLLTVYSQDILNRLDHIKASITSTYGSILKMDSTKKITKKLSGPAKGTAQWLTSVGNEIGQVLMSVLTANEGAGLDLMAAGLMERYRSAGVDPPTIIYVDCDCCKKVGETKLKRRFSGWPDVIVRLDIWHFMRRLAVGCTTDAHQLYPTFMARLSSCIFEWDAGDLTLLRQAKREQLIQQGWPTLSEAELDHHLTKAELLQHCRRRTRGEETTFRLLDMLIRELMGGKGNDALGVPLLDSVRMQHIWNVQRRHITCIQDPPNVPLYTETGTTSKGGVVLKTYRCARGSTSLESFHCHLNRFIPGNSANSLNFQIYLLEGLLRWNQDRAEAAVADGGSTLRSYTGELVYSVNENYNKLYGRKLVPSFTPPAVYTGELIGVQYLLRQNSQPLEDMCPTSDRTSQLLEEIDVEEQVEKDEGFIDFFGEEATVANLVASDDLVLSGPPVLPAAPVPSVQAPTAAPLPSVKIPPLPIVQTPPLPSVQTPPLPSVQTPPLPSVQTPPLPSVQTPPLPTAPVPSVAASLLSVQAPPLLRVRAPSAAPVPSVQDPLDTPVPSAMAVDEHCIPGMDRVDALAECLVEMRTQTSLTLTNQQVATIVGLWQNLDKFDKDRVVYAACHQDRLLTGRFRSPKKKAVFTPGVDSTKRCVLGSSGSPAQWPNCCRLVEMIFIRLCNIHRSPKKQRTESLSRWDLILRDYRKIRQLILSNGTVMNDTTLQLVEVNQRTLTTWHNNRLKGQEVSLLLQGLDLPEARPVALDVLPPARVQPVVPPQYSHQLHTYQMPPDTAGQAKTKFRKIAPSATCTSATATSIWPSAVHPQRSATSSQLRTICPRPTAPHPLVPDTPTAPVVSQMFLVPCPAPFSTINPGAISSEPPANDTATPTKRSYNRTVKANSCRKCGQFRTQETGHSQYKGKIYCPNKETITKEQWLQIMRR</sequence>
<feature type="compositionally biased region" description="Low complexity" evidence="1">
    <location>
        <begin position="166"/>
        <end position="176"/>
    </location>
</feature>
<feature type="region of interest" description="Disordered" evidence="1">
    <location>
        <begin position="125"/>
        <end position="209"/>
    </location>
</feature>
<feature type="compositionally biased region" description="Polar residues" evidence="1">
    <location>
        <begin position="84"/>
        <end position="99"/>
    </location>
</feature>
<dbReference type="KEGG" id="caua:113118756"/>
<dbReference type="PANTHER" id="PTHR24401">
    <property type="entry name" value="SI:CH211-243P7.3-RELATED"/>
    <property type="match status" value="1"/>
</dbReference>
<name>A0A6P6RFH6_CARAU</name>
<accession>A0A6P6RFH6</accession>